<dbReference type="PANTHER" id="PTHR28260">
    <property type="entry name" value="SPINDLE POLE BODY COMPONENT SPC105"/>
    <property type="match status" value="1"/>
</dbReference>
<evidence type="ECO:0000256" key="2">
    <source>
        <dbReference type="SAM" id="MobiDB-lite"/>
    </source>
</evidence>
<feature type="compositionally biased region" description="Basic and acidic residues" evidence="2">
    <location>
        <begin position="126"/>
        <end position="143"/>
    </location>
</feature>
<dbReference type="Pfam" id="PF18210">
    <property type="entry name" value="Knl1_RWD_C"/>
    <property type="match status" value="1"/>
</dbReference>
<feature type="domain" description="Spc7 kinetochore protein" evidence="3">
    <location>
        <begin position="928"/>
        <end position="1240"/>
    </location>
</feature>
<name>A0A084G4G4_PSEDA</name>
<feature type="compositionally biased region" description="Basic residues" evidence="2">
    <location>
        <begin position="667"/>
        <end position="678"/>
    </location>
</feature>
<evidence type="ECO:0000256" key="1">
    <source>
        <dbReference type="SAM" id="Coils"/>
    </source>
</evidence>
<dbReference type="GO" id="GO:1990758">
    <property type="term" value="P:mitotic sister chromatid biorientation"/>
    <property type="evidence" value="ECO:0007669"/>
    <property type="project" value="TreeGrafter"/>
</dbReference>
<feature type="compositionally biased region" description="Polar residues" evidence="2">
    <location>
        <begin position="418"/>
        <end position="437"/>
    </location>
</feature>
<feature type="compositionally biased region" description="Polar residues" evidence="2">
    <location>
        <begin position="592"/>
        <end position="602"/>
    </location>
</feature>
<feature type="region of interest" description="Disordered" evidence="2">
    <location>
        <begin position="829"/>
        <end position="880"/>
    </location>
</feature>
<evidence type="ECO:0000313" key="5">
    <source>
        <dbReference type="Proteomes" id="UP000028545"/>
    </source>
</evidence>
<dbReference type="GeneID" id="27725151"/>
<dbReference type="SMART" id="SM00787">
    <property type="entry name" value="Spc7"/>
    <property type="match status" value="1"/>
</dbReference>
<feature type="compositionally biased region" description="Acidic residues" evidence="2">
    <location>
        <begin position="241"/>
        <end position="269"/>
    </location>
</feature>
<gene>
    <name evidence="4" type="ORF">SAPIO_CDS6079</name>
</gene>
<organism evidence="4 5">
    <name type="scientific">Pseudallescheria apiosperma</name>
    <name type="common">Scedosporium apiospermum</name>
    <dbReference type="NCBI Taxonomy" id="563466"/>
    <lineage>
        <taxon>Eukaryota</taxon>
        <taxon>Fungi</taxon>
        <taxon>Dikarya</taxon>
        <taxon>Ascomycota</taxon>
        <taxon>Pezizomycotina</taxon>
        <taxon>Sordariomycetes</taxon>
        <taxon>Hypocreomycetidae</taxon>
        <taxon>Microascales</taxon>
        <taxon>Microascaceae</taxon>
        <taxon>Scedosporium</taxon>
    </lineage>
</organism>
<dbReference type="Pfam" id="PF15402">
    <property type="entry name" value="MELT_2"/>
    <property type="match status" value="6"/>
</dbReference>
<keyword evidence="5" id="KW-1185">Reference proteome</keyword>
<feature type="compositionally biased region" description="Polar residues" evidence="2">
    <location>
        <begin position="187"/>
        <end position="196"/>
    </location>
</feature>
<proteinExistence type="predicted"/>
<dbReference type="InterPro" id="IPR033338">
    <property type="entry name" value="Spc105/Spc7"/>
</dbReference>
<feature type="region of interest" description="Disordered" evidence="2">
    <location>
        <begin position="173"/>
        <end position="285"/>
    </location>
</feature>
<dbReference type="OMA" id="WRMKLQE"/>
<dbReference type="PANTHER" id="PTHR28260:SF1">
    <property type="entry name" value="SPINDLE POLE BODY COMPONENT SPC105"/>
    <property type="match status" value="1"/>
</dbReference>
<dbReference type="OrthoDB" id="5592879at2759"/>
<dbReference type="Proteomes" id="UP000028545">
    <property type="component" value="Unassembled WGS sequence"/>
</dbReference>
<feature type="coiled-coil region" evidence="1">
    <location>
        <begin position="1134"/>
        <end position="1189"/>
    </location>
</feature>
<feature type="compositionally biased region" description="Low complexity" evidence="2">
    <location>
        <begin position="632"/>
        <end position="647"/>
    </location>
</feature>
<sequence length="1426" mass="157330">MSTQPEIRRKRKSLGAPLTATKRTEEKENGRRKGSRSKSIGPGGLDALQQSSGNRRASLAALPKFQPRSILKPTAPLIADIPAYKNQTETLIDLDFRENFTVTGAESLHNPFPDESAGSKIALRTEEEQQAAAKEREERERREARRKSLANRRVSFAAEATLHTFHEIEYLQDSTTSTDSTRRASSVAAQSTPQAGSSHTSNTSEEESSDRQRTGRRRSSGVQPAWDSTADETVGSSICDSDSEIGDSVEEVEDQEDIDSSSDSDDSDDGTLMTIDGEEMTSASVASAEDSTLDEALRLAAQHAGTQRLGSDDVAEAEEVIPSFGWIKKDAKKEIPENKNSEAEIPAAAGEATTEMEMDMDMTHAGGEIIRPINRGIPDDIVDMSMDVTSAFGMIISRGVSAPGIPSQDSPPVESENLPANGNALGSTTSKSWITTSGEEDDSFQDDEEMSMELTTVVGGVLVSKKAESQRRRTLSRLDRTTNIDEAMDLTTGVGRILSQQLPDNAYDVEETMDMDMDMTMAVGKILPPKHRETPVEDEFTTDMEMTTAIGNILRPQPDVTASPKQLMKQRENAKIVSPGKLPASESHKKQQGTSLSASTMEGGSPGLSVFRGKQIRRSLPSIVGDGPTPSPLTKPTTSDTPKTPSKQTVSRTKRPSPSKTSASPKKTPRAVSPRRRTPEKQTTGPTPKPDNIPLSSGTKAGPLTPTIALTPQTRRLSGVGADRTGLGSPRVSALLDRRASIGESCDDFAPLEITAKRKVVFEDPRMLKQELDREYEEDVKNKDGDKTKDDKEVTLNLKEMIASLSPKKNPLRGRKSLHVGSARGLLGKRPAELDDSDDEKDGIKRLKGHQSSPVKNVRLQQPPPKEETTTGRMTRSTSLGLETAKDAFAASLSESICSKPKQNGHLKGSHADDASQVLGQDDSAAPESKLGGDDAGDRIHLQEFLNMISVSFMELTTSKRRQTQAPAALRDNDDDLSLERCVVAGACTVPMLELYQHSCRELKKYISEGRRIVKEIETETLQDNPPLFREYMSASPDFKLLMDNQFKNGKTHARLLSKAMWYEWRMKLQHGLREGLIRIDQGMEEDSVSLKKQQRLLSSVLPGMASHYEALAKEHNNLETYAKELADCDPEELQSARNEFLQVESDIEAKKREIFELRSQLQAAESEIEEVTRQKNQGLEDIKEAERVREECRGWTVKEINVYKDRVDALEKDHGWAVTGISSTQVSMAYKREIELVFDVSSFRRGQANSRVDLWYIATTKNSETPLRTTADREFFLQLIRDRVRALPQSRTKISNMLSMVRAAWDMATTIMDNINLINVTFPTKINKTSDTSIEVVSSLLITEVETKVEVILGLTGAVAPDGVHLTIEPSARLVYGQNFNVGKIRDYLASRINQPPKVQERASTELWSDVFIALHGRLLTRGRK</sequence>
<feature type="compositionally biased region" description="Polar residues" evidence="2">
    <location>
        <begin position="871"/>
        <end position="880"/>
    </location>
</feature>
<dbReference type="GO" id="GO:0000776">
    <property type="term" value="C:kinetochore"/>
    <property type="evidence" value="ECO:0007669"/>
    <property type="project" value="TreeGrafter"/>
</dbReference>
<feature type="region of interest" description="Disordered" evidence="2">
    <location>
        <begin position="1"/>
        <end position="66"/>
    </location>
</feature>
<feature type="compositionally biased region" description="Basic and acidic residues" evidence="2">
    <location>
        <begin position="22"/>
        <end position="31"/>
    </location>
</feature>
<dbReference type="GO" id="GO:0007094">
    <property type="term" value="P:mitotic spindle assembly checkpoint signaling"/>
    <property type="evidence" value="ECO:0007669"/>
    <property type="project" value="TreeGrafter"/>
</dbReference>
<dbReference type="EMBL" id="JOWA01000100">
    <property type="protein sequence ID" value="KEZ42226.1"/>
    <property type="molecule type" value="Genomic_DNA"/>
</dbReference>
<dbReference type="GO" id="GO:0034501">
    <property type="term" value="P:protein localization to kinetochore"/>
    <property type="evidence" value="ECO:0007669"/>
    <property type="project" value="TreeGrafter"/>
</dbReference>
<feature type="region of interest" description="Disordered" evidence="2">
    <location>
        <begin position="126"/>
        <end position="148"/>
    </location>
</feature>
<feature type="region of interest" description="Disordered" evidence="2">
    <location>
        <begin position="403"/>
        <end position="444"/>
    </location>
</feature>
<dbReference type="InterPro" id="IPR013253">
    <property type="entry name" value="Spc7_domain"/>
</dbReference>
<keyword evidence="1" id="KW-0175">Coiled coil</keyword>
<dbReference type="VEuPathDB" id="FungiDB:SAPIO_CDS6079"/>
<evidence type="ECO:0000259" key="3">
    <source>
        <dbReference type="SMART" id="SM00787"/>
    </source>
</evidence>
<dbReference type="SMART" id="SM01315">
    <property type="entry name" value="Spc7_N"/>
    <property type="match status" value="1"/>
</dbReference>
<feature type="region of interest" description="Disordered" evidence="2">
    <location>
        <begin position="575"/>
        <end position="725"/>
    </location>
</feature>
<reference evidence="4 5" key="1">
    <citation type="journal article" date="2014" name="Genome Announc.">
        <title>Draft genome sequence of the pathogenic fungus Scedosporium apiospermum.</title>
        <authorList>
            <person name="Vandeputte P."/>
            <person name="Ghamrawi S."/>
            <person name="Rechenmann M."/>
            <person name="Iltis A."/>
            <person name="Giraud S."/>
            <person name="Fleury M."/>
            <person name="Thornton C."/>
            <person name="Delhaes L."/>
            <person name="Meyer W."/>
            <person name="Papon N."/>
            <person name="Bouchara J.P."/>
        </authorList>
    </citation>
    <scope>NUCLEOTIDE SEQUENCE [LARGE SCALE GENOMIC DNA]</scope>
    <source>
        <strain evidence="4 5">IHEM 14462</strain>
    </source>
</reference>
<dbReference type="InterPro" id="IPR040850">
    <property type="entry name" value="Knl1_RWD_C"/>
</dbReference>
<protein>
    <submittedName>
        <fullName evidence="4">Spc7 kinetochore protein</fullName>
    </submittedName>
</protein>
<comment type="caution">
    <text evidence="4">The sequence shown here is derived from an EMBL/GenBank/DDBJ whole genome shotgun (WGS) entry which is preliminary data.</text>
</comment>
<dbReference type="RefSeq" id="XP_016642025.1">
    <property type="nucleotide sequence ID" value="XM_016788268.1"/>
</dbReference>
<evidence type="ECO:0000313" key="4">
    <source>
        <dbReference type="EMBL" id="KEZ42226.1"/>
    </source>
</evidence>
<dbReference type="HOGENOM" id="CLU_002533_1_0_1"/>
<dbReference type="Pfam" id="PF08317">
    <property type="entry name" value="Spc7"/>
    <property type="match status" value="1"/>
</dbReference>
<dbReference type="KEGG" id="sapo:SAPIO_CDS6079"/>
<accession>A0A084G4G4</accession>
<feature type="region of interest" description="Disordered" evidence="2">
    <location>
        <begin position="805"/>
        <end position="824"/>
    </location>
</feature>
<feature type="compositionally biased region" description="Low complexity" evidence="2">
    <location>
        <begin position="173"/>
        <end position="186"/>
    </location>
</feature>